<sequence>MIGEKIRTLRERCGMTQEQLAESIGVSTGAIEHYEANRWRPGHGLIIRMAELLKVTVPELVGDCMAVQDEDGTTVYIQNRGCGRFCAVGRTK</sequence>
<dbReference type="Pfam" id="PF13560">
    <property type="entry name" value="HTH_31"/>
    <property type="match status" value="1"/>
</dbReference>
<reference evidence="3 4" key="1">
    <citation type="submission" date="2017-04" db="EMBL/GenBank/DDBJ databases">
        <authorList>
            <person name="Afonso C.L."/>
            <person name="Miller P.J."/>
            <person name="Scott M.A."/>
            <person name="Spackman E."/>
            <person name="Goraichik I."/>
            <person name="Dimitrov K.M."/>
            <person name="Suarez D.L."/>
            <person name="Swayne D.E."/>
        </authorList>
    </citation>
    <scope>NUCLEOTIDE SEQUENCE [LARGE SCALE GENOMIC DNA]</scope>
    <source>
        <strain evidence="3 4">DSM 5090</strain>
    </source>
</reference>
<dbReference type="CDD" id="cd00093">
    <property type="entry name" value="HTH_XRE"/>
    <property type="match status" value="1"/>
</dbReference>
<dbReference type="PANTHER" id="PTHR46558:SF4">
    <property type="entry name" value="DNA-BIDING PHAGE PROTEIN"/>
    <property type="match status" value="1"/>
</dbReference>
<dbReference type="PROSITE" id="PS50943">
    <property type="entry name" value="HTH_CROC1"/>
    <property type="match status" value="1"/>
</dbReference>
<accession>A0A1W1ZVX2</accession>
<feature type="domain" description="HTH cro/C1-type" evidence="2">
    <location>
        <begin position="6"/>
        <end position="60"/>
    </location>
</feature>
<dbReference type="EMBL" id="FWXI01000004">
    <property type="protein sequence ID" value="SMC52564.1"/>
    <property type="molecule type" value="Genomic_DNA"/>
</dbReference>
<dbReference type="RefSeq" id="WP_084574878.1">
    <property type="nucleotide sequence ID" value="NZ_CP155572.1"/>
</dbReference>
<proteinExistence type="predicted"/>
<dbReference type="InterPro" id="IPR010982">
    <property type="entry name" value="Lambda_DNA-bd_dom_sf"/>
</dbReference>
<dbReference type="OrthoDB" id="72638at2"/>
<dbReference type="Proteomes" id="UP000192738">
    <property type="component" value="Unassembled WGS sequence"/>
</dbReference>
<dbReference type="AlphaFoldDB" id="A0A1W1ZVX2"/>
<dbReference type="Gene3D" id="1.10.260.40">
    <property type="entry name" value="lambda repressor-like DNA-binding domains"/>
    <property type="match status" value="1"/>
</dbReference>
<evidence type="ECO:0000256" key="1">
    <source>
        <dbReference type="ARBA" id="ARBA00023125"/>
    </source>
</evidence>
<evidence type="ECO:0000313" key="3">
    <source>
        <dbReference type="EMBL" id="SMC52564.1"/>
    </source>
</evidence>
<dbReference type="PANTHER" id="PTHR46558">
    <property type="entry name" value="TRACRIPTIONAL REGULATORY PROTEIN-RELATED-RELATED"/>
    <property type="match status" value="1"/>
</dbReference>
<keyword evidence="1" id="KW-0238">DNA-binding</keyword>
<protein>
    <submittedName>
        <fullName evidence="3">Helix-turn-helix domain-containing protein</fullName>
    </submittedName>
</protein>
<name>A0A1W1ZVX2_9FIRM</name>
<organism evidence="3 4">
    <name type="scientific">Sporomusa malonica</name>
    <dbReference type="NCBI Taxonomy" id="112901"/>
    <lineage>
        <taxon>Bacteria</taxon>
        <taxon>Bacillati</taxon>
        <taxon>Bacillota</taxon>
        <taxon>Negativicutes</taxon>
        <taxon>Selenomonadales</taxon>
        <taxon>Sporomusaceae</taxon>
        <taxon>Sporomusa</taxon>
    </lineage>
</organism>
<dbReference type="GO" id="GO:0003677">
    <property type="term" value="F:DNA binding"/>
    <property type="evidence" value="ECO:0007669"/>
    <property type="project" value="UniProtKB-KW"/>
</dbReference>
<gene>
    <name evidence="3" type="ORF">SAMN04488500_104234</name>
</gene>
<evidence type="ECO:0000259" key="2">
    <source>
        <dbReference type="PROSITE" id="PS50943"/>
    </source>
</evidence>
<dbReference type="SMART" id="SM00530">
    <property type="entry name" value="HTH_XRE"/>
    <property type="match status" value="1"/>
</dbReference>
<dbReference type="STRING" id="112901.SAMN04488500_104234"/>
<dbReference type="SUPFAM" id="SSF47413">
    <property type="entry name" value="lambda repressor-like DNA-binding domains"/>
    <property type="match status" value="1"/>
</dbReference>
<keyword evidence="4" id="KW-1185">Reference proteome</keyword>
<dbReference type="InterPro" id="IPR001387">
    <property type="entry name" value="Cro/C1-type_HTH"/>
</dbReference>
<evidence type="ECO:0000313" key="4">
    <source>
        <dbReference type="Proteomes" id="UP000192738"/>
    </source>
</evidence>